<feature type="compositionally biased region" description="Polar residues" evidence="1">
    <location>
        <begin position="100"/>
        <end position="129"/>
    </location>
</feature>
<reference evidence="2 3" key="1">
    <citation type="journal article" date="2016" name="Genome Biol. Evol.">
        <title>Divergent and convergent evolution of fungal pathogenicity.</title>
        <authorList>
            <person name="Shang Y."/>
            <person name="Xiao G."/>
            <person name="Zheng P."/>
            <person name="Cen K."/>
            <person name="Zhan S."/>
            <person name="Wang C."/>
        </authorList>
    </citation>
    <scope>NUCLEOTIDE SEQUENCE [LARGE SCALE GENOMIC DNA]</scope>
    <source>
        <strain evidence="2 3">RCEF 1005</strain>
    </source>
</reference>
<feature type="region of interest" description="Disordered" evidence="1">
    <location>
        <begin position="1"/>
        <end position="56"/>
    </location>
</feature>
<organism evidence="2 3">
    <name type="scientific">Akanthomyces lecanii RCEF 1005</name>
    <dbReference type="NCBI Taxonomy" id="1081108"/>
    <lineage>
        <taxon>Eukaryota</taxon>
        <taxon>Fungi</taxon>
        <taxon>Dikarya</taxon>
        <taxon>Ascomycota</taxon>
        <taxon>Pezizomycotina</taxon>
        <taxon>Sordariomycetes</taxon>
        <taxon>Hypocreomycetidae</taxon>
        <taxon>Hypocreales</taxon>
        <taxon>Cordycipitaceae</taxon>
        <taxon>Akanthomyces</taxon>
        <taxon>Cordyceps confragosa</taxon>
    </lineage>
</organism>
<gene>
    <name evidence="2" type="ORF">LEL_04325</name>
</gene>
<sequence>MWDVVWTDPDKELVGEHRAKKSLKRSDKEKSSIRSGRDSATTSSSNSSSSEPPFSFFRSRSAKNAIILKDNRSNRSPSFSGLATPSITSTSTISPISPTFDASSRRSSGLLTTAPNSPTKASSDTPFSSSYQDTFPSFDECLAQSFGSIDSATAIPVTSFSNGSGCESPSIAALIRILGDLPPRVERQEKLSSISNNPETTSKPKTSDGGTPSIDTLLVTPPRSPSEYPGQSLLSGDLPELPVFLTPPPKSPRRTPPTPLGINNPAAWRTPSQWKAHDAKKAQKAERAVSLKTCAESDIKKESFTVSNTIQSVRSAAGAPTAMVLAKAEQVFAAKADEGQVTGLEDVKRHWMLALLHGRRYIADKGYDKDHPVTSLTATPLVMLLYETKAYASYLSTLHPDTQVYHVTEENPRGSWPHNIHVLRAPPAGAVWFPVAPRITQTVVYKCLKPGGCFKVTIIDPLPCAGTIGRKLRDWMEKHLFSNIERKSCCLEPSRLFPRLLSDAGLRGKGSWRTKVKFFALQENARGEEYNDPDRSINKLYQERRDKAELRSLAGRMLWVEVWGKHITPPNTWWWDDPECVAECRQLGTFWEYQIIDAFKEECV</sequence>
<dbReference type="EMBL" id="AZHF01000003">
    <property type="protein sequence ID" value="OAA77502.1"/>
    <property type="molecule type" value="Genomic_DNA"/>
</dbReference>
<feature type="compositionally biased region" description="Low complexity" evidence="1">
    <location>
        <begin position="84"/>
        <end position="99"/>
    </location>
</feature>
<name>A0A162K3N9_CORDF</name>
<accession>A0A162K3N9</accession>
<feature type="compositionally biased region" description="Basic and acidic residues" evidence="1">
    <location>
        <begin position="24"/>
        <end position="37"/>
    </location>
</feature>
<evidence type="ECO:0000313" key="2">
    <source>
        <dbReference type="EMBL" id="OAA77502.1"/>
    </source>
</evidence>
<proteinExistence type="predicted"/>
<feature type="compositionally biased region" description="Polar residues" evidence="1">
    <location>
        <begin position="191"/>
        <end position="214"/>
    </location>
</feature>
<evidence type="ECO:0000313" key="3">
    <source>
        <dbReference type="Proteomes" id="UP000076881"/>
    </source>
</evidence>
<evidence type="ECO:0000256" key="1">
    <source>
        <dbReference type="SAM" id="MobiDB-lite"/>
    </source>
</evidence>
<feature type="compositionally biased region" description="Low complexity" evidence="1">
    <location>
        <begin position="39"/>
        <end position="56"/>
    </location>
</feature>
<feature type="compositionally biased region" description="Polar residues" evidence="1">
    <location>
        <begin position="74"/>
        <end position="83"/>
    </location>
</feature>
<feature type="region of interest" description="Disordered" evidence="1">
    <location>
        <begin position="68"/>
        <end position="129"/>
    </location>
</feature>
<keyword evidence="3" id="KW-1185">Reference proteome</keyword>
<feature type="region of interest" description="Disordered" evidence="1">
    <location>
        <begin position="188"/>
        <end position="268"/>
    </location>
</feature>
<dbReference type="AlphaFoldDB" id="A0A162K3N9"/>
<feature type="compositionally biased region" description="Basic and acidic residues" evidence="1">
    <location>
        <begin position="8"/>
        <end position="17"/>
    </location>
</feature>
<feature type="compositionally biased region" description="Pro residues" evidence="1">
    <location>
        <begin position="245"/>
        <end position="259"/>
    </location>
</feature>
<dbReference type="Proteomes" id="UP000076881">
    <property type="component" value="Unassembled WGS sequence"/>
</dbReference>
<dbReference type="OrthoDB" id="3902588at2759"/>
<comment type="caution">
    <text evidence="2">The sequence shown here is derived from an EMBL/GenBank/DDBJ whole genome shotgun (WGS) entry which is preliminary data.</text>
</comment>
<protein>
    <submittedName>
        <fullName evidence="2">Uncharacterized protein</fullName>
    </submittedName>
</protein>